<feature type="compositionally biased region" description="Basic and acidic residues" evidence="1">
    <location>
        <begin position="266"/>
        <end position="286"/>
    </location>
</feature>
<dbReference type="OrthoDB" id="333841at2759"/>
<evidence type="ECO:0000256" key="1">
    <source>
        <dbReference type="SAM" id="MobiDB-lite"/>
    </source>
</evidence>
<evidence type="ECO:0000313" key="3">
    <source>
        <dbReference type="EMBL" id="KFG39155.1"/>
    </source>
</evidence>
<feature type="compositionally biased region" description="Acidic residues" evidence="1">
    <location>
        <begin position="287"/>
        <end position="298"/>
    </location>
</feature>
<accession>A0A086K437</accession>
<feature type="region of interest" description="Disordered" evidence="1">
    <location>
        <begin position="694"/>
        <end position="766"/>
    </location>
</feature>
<evidence type="ECO:0000313" key="4">
    <source>
        <dbReference type="Proteomes" id="UP000028837"/>
    </source>
</evidence>
<feature type="compositionally biased region" description="Basic and acidic residues" evidence="1">
    <location>
        <begin position="182"/>
        <end position="191"/>
    </location>
</feature>
<comment type="caution">
    <text evidence="3">The sequence shown here is derived from an EMBL/GenBank/DDBJ whole genome shotgun (WGS) entry which is preliminary data.</text>
</comment>
<evidence type="ECO:0000256" key="2">
    <source>
        <dbReference type="SAM" id="Phobius"/>
    </source>
</evidence>
<protein>
    <submittedName>
        <fullName evidence="3">Putative transmembrane protein</fullName>
    </submittedName>
</protein>
<feature type="region of interest" description="Disordered" evidence="1">
    <location>
        <begin position="120"/>
        <end position="397"/>
    </location>
</feature>
<dbReference type="Proteomes" id="UP000028837">
    <property type="component" value="Unassembled WGS sequence"/>
</dbReference>
<feature type="transmembrane region" description="Helical" evidence="2">
    <location>
        <begin position="593"/>
        <end position="612"/>
    </location>
</feature>
<feature type="compositionally biased region" description="Basic residues" evidence="1">
    <location>
        <begin position="335"/>
        <end position="345"/>
    </location>
</feature>
<feature type="compositionally biased region" description="Basic and acidic residues" evidence="1">
    <location>
        <begin position="133"/>
        <end position="162"/>
    </location>
</feature>
<dbReference type="EMBL" id="AHZU02000871">
    <property type="protein sequence ID" value="KFG39155.1"/>
    <property type="molecule type" value="Genomic_DNA"/>
</dbReference>
<organism evidence="3 4">
    <name type="scientific">Toxoplasma gondii GAB2-2007-GAL-DOM2</name>
    <dbReference type="NCBI Taxonomy" id="1130820"/>
    <lineage>
        <taxon>Eukaryota</taxon>
        <taxon>Sar</taxon>
        <taxon>Alveolata</taxon>
        <taxon>Apicomplexa</taxon>
        <taxon>Conoidasida</taxon>
        <taxon>Coccidia</taxon>
        <taxon>Eucoccidiorida</taxon>
        <taxon>Eimeriorina</taxon>
        <taxon>Sarcocystidae</taxon>
        <taxon>Toxoplasma</taxon>
    </lineage>
</organism>
<feature type="transmembrane region" description="Helical" evidence="2">
    <location>
        <begin position="646"/>
        <end position="663"/>
    </location>
</feature>
<feature type="compositionally biased region" description="Basic and acidic residues" evidence="1">
    <location>
        <begin position="361"/>
        <end position="397"/>
    </location>
</feature>
<reference evidence="3 4" key="1">
    <citation type="submission" date="2014-02" db="EMBL/GenBank/DDBJ databases">
        <authorList>
            <person name="Sibley D."/>
            <person name="Venepally P."/>
            <person name="Karamycheva S."/>
            <person name="Hadjithomas M."/>
            <person name="Khan A."/>
            <person name="Brunk B."/>
            <person name="Roos D."/>
            <person name="Caler E."/>
            <person name="Lorenzi H."/>
        </authorList>
    </citation>
    <scope>NUCLEOTIDE SEQUENCE [LARGE SCALE GENOMIC DNA]</scope>
    <source>
        <strain evidence="3 4">GAB2-2007-GAL-DOM2</strain>
    </source>
</reference>
<proteinExistence type="predicted"/>
<dbReference type="AlphaFoldDB" id="A0A086K437"/>
<gene>
    <name evidence="3" type="ORF">TGDOM2_268820</name>
</gene>
<feature type="transmembrane region" description="Helical" evidence="2">
    <location>
        <begin position="560"/>
        <end position="581"/>
    </location>
</feature>
<feature type="compositionally biased region" description="Basic and acidic residues" evidence="1">
    <location>
        <begin position="245"/>
        <end position="255"/>
    </location>
</feature>
<keyword evidence="2 3" id="KW-0812">Transmembrane</keyword>
<feature type="compositionally biased region" description="Basic and acidic residues" evidence="1">
    <location>
        <begin position="214"/>
        <end position="230"/>
    </location>
</feature>
<feature type="compositionally biased region" description="Basic and acidic residues" evidence="1">
    <location>
        <begin position="696"/>
        <end position="766"/>
    </location>
</feature>
<feature type="compositionally biased region" description="Polar residues" evidence="1">
    <location>
        <begin position="194"/>
        <end position="204"/>
    </location>
</feature>
<keyword evidence="2" id="KW-1133">Transmembrane helix</keyword>
<feature type="compositionally biased region" description="Acidic residues" evidence="1">
    <location>
        <begin position="122"/>
        <end position="132"/>
    </location>
</feature>
<keyword evidence="2" id="KW-0472">Membrane</keyword>
<feature type="compositionally biased region" description="Low complexity" evidence="1">
    <location>
        <begin position="312"/>
        <end position="331"/>
    </location>
</feature>
<name>A0A086K437_TOXGO</name>
<dbReference type="VEuPathDB" id="ToxoDB:TGDOM2_268820"/>
<feature type="transmembrane region" description="Helical" evidence="2">
    <location>
        <begin position="477"/>
        <end position="499"/>
    </location>
</feature>
<sequence length="766" mass="85560">MLDLLGGPDSALLVVNSSPQEAERFLRLSVKEKDKGNPPRCRQLQSRALARLRRSLEHADVVLASSLITRRLGKRRETAARVETVSPSGSGEGFVNCDEESPDRDERHRFTHFVLICKPTDEERETESETPEEEKRKFAGRVEEEDERTVKPNGDSEMRGVVDGKQAVCGGGRAQKRRARAEKKSDPHGEETCMSLSPSCTQEAVDTDAGAGKEPSERESRKEDAGEKGKKPAASTVLPFLLPHSRAELISRKENVTAAADASPHLQDRREREALHREETKGRQAERDEEERREDEREEERGASRNVLREGIPSVVISCSSSSSTAATTPCQQLHRVHAFPRSPRRRETSDAREEEQDFQQEERRDTDRMREGNKETVSGERETLGGRKTDSEDFGEFEREGASLSMTGENDAKTEASCCVTVSPCTRGNHSKAREEGEEETLETPRVLRRIWCVPPLCCFAARSEKREFRAKDLRLSFLCLLPYTFLSCAVTVFSALIPSTLFLVRSAESPCSASDEETACIFASSATLSGAGASAGERHSVSTWTTSKTLEVAVQETLQQAAVCAVMLAMWGIGVVYFATRSFLRGFNLGLKFLCIKVLVVVIQVSEIVAKFRGSPTFDADVATLSPLPHGVEGAGFLELHHSVFDFVLILLALPVTVLALRTFDPRELHRLEDRSPAFGGVSPALSHQLLALEGKRGETKGETRERRRREQGERTGSGPRERLEETKGTRIRDRETRERRRTEQGERAERRQKEEMEERATRD</sequence>